<feature type="compositionally biased region" description="Polar residues" evidence="2">
    <location>
        <begin position="574"/>
        <end position="595"/>
    </location>
</feature>
<proteinExistence type="predicted"/>
<dbReference type="PANTHER" id="PTHR24110">
    <property type="entry name" value="CENTROSOMAL PROTEIN OF 78 KDA"/>
    <property type="match status" value="1"/>
</dbReference>
<feature type="region of interest" description="Disordered" evidence="2">
    <location>
        <begin position="313"/>
        <end position="352"/>
    </location>
</feature>
<organism evidence="3 4">
    <name type="scientific">Daphnia sinensis</name>
    <dbReference type="NCBI Taxonomy" id="1820382"/>
    <lineage>
        <taxon>Eukaryota</taxon>
        <taxon>Metazoa</taxon>
        <taxon>Ecdysozoa</taxon>
        <taxon>Arthropoda</taxon>
        <taxon>Crustacea</taxon>
        <taxon>Branchiopoda</taxon>
        <taxon>Diplostraca</taxon>
        <taxon>Cladocera</taxon>
        <taxon>Anomopoda</taxon>
        <taxon>Daphniidae</taxon>
        <taxon>Daphnia</taxon>
        <taxon>Daphnia similis group</taxon>
    </lineage>
</organism>
<evidence type="ECO:0000256" key="2">
    <source>
        <dbReference type="SAM" id="MobiDB-lite"/>
    </source>
</evidence>
<feature type="region of interest" description="Disordered" evidence="2">
    <location>
        <begin position="568"/>
        <end position="595"/>
    </location>
</feature>
<evidence type="ECO:0000313" key="4">
    <source>
        <dbReference type="Proteomes" id="UP000820818"/>
    </source>
</evidence>
<evidence type="ECO:0008006" key="5">
    <source>
        <dbReference type="Google" id="ProtNLM"/>
    </source>
</evidence>
<feature type="compositionally biased region" description="Polar residues" evidence="2">
    <location>
        <begin position="500"/>
        <end position="512"/>
    </location>
</feature>
<dbReference type="InterPro" id="IPR032675">
    <property type="entry name" value="LRR_dom_sf"/>
</dbReference>
<keyword evidence="4" id="KW-1185">Reference proteome</keyword>
<accession>A0AAD5PLN4</accession>
<feature type="coiled-coil region" evidence="1">
    <location>
        <begin position="382"/>
        <end position="416"/>
    </location>
</feature>
<feature type="compositionally biased region" description="Polar residues" evidence="2">
    <location>
        <begin position="313"/>
        <end position="325"/>
    </location>
</feature>
<protein>
    <recommendedName>
        <fullName evidence="5">Centrosomal protein of 78 kDa</fullName>
    </recommendedName>
</protein>
<dbReference type="Proteomes" id="UP000820818">
    <property type="component" value="Unassembled WGS sequence"/>
</dbReference>
<dbReference type="AlphaFoldDB" id="A0AAD5PLN4"/>
<gene>
    <name evidence="3" type="ORF">GHT06_005351</name>
</gene>
<sequence length="736" mass="81529">MNFVSTYKRECLLKGTSPLHAIESSWIDATLNFKFLRIPSSEWDPILAALKKNFTLKKICITIDIADIKSKNHIHTKKLKHLHPFIQSLLIHFSNSQHLTELFLVGIPFGVADLDCLAKGIVNSNSLEHICLAESKIGDEGLAKIIEAVKTKPNIAWLDLRSCGLSDKVGKLLASLVSFQSVTRANAARKAYLSAEDPNLDLMCGLRRLSLSGNTLSDAVGHLALALCEDRWIKAIDLQFCHLKDGHLNQLIMAAKKTLSLVYVDTRNNDGLNPTLVKKLKEVLEFNARKHPNVVIQPIFTPVSDRLVSNRTGQKVVHQDSSSKQMKLKQNLPIQTRHESKKEAKGGSNDGLAKDVSFSQLADPRNDVFLKRFSPNKTELQITQIHDEVISVKAKIATLEEEVRELSIKNKTSSESMMMSSSPKFTESDDFSSPFTRSMLMCLRRLQDLLRELKIISAAPHHCSATVRSQEIQVILDAVYAAAHQFDPKGNRAKSENYKTTENCSPRGSTKTMNYKAEKTGKYSENPSNDFHQVCQGQRTTSDKENTTTPKDLATFSRVLSSVESLFHGHSPINDPSQIMQDPSAISQQDSSKSITSNLRVNSLKSLQTSLEGLRQQLDRKNDVSLDQRNLIPELTNSRSIGDLTSQIAGSYYSTSFNSFSTSSASSLLICNSSIEIRTEVSNGLPHSDTKQPKQICLEKESIPSPPSSTIDLSSIVDLLGNFSIDDIGSSTLTPP</sequence>
<dbReference type="Gene3D" id="3.80.10.10">
    <property type="entry name" value="Ribonuclease Inhibitor"/>
    <property type="match status" value="2"/>
</dbReference>
<dbReference type="EMBL" id="WJBH02000068">
    <property type="protein sequence ID" value="KAI9550967.1"/>
    <property type="molecule type" value="Genomic_DNA"/>
</dbReference>
<evidence type="ECO:0000313" key="3">
    <source>
        <dbReference type="EMBL" id="KAI9550967.1"/>
    </source>
</evidence>
<keyword evidence="1" id="KW-0175">Coiled coil</keyword>
<name>A0AAD5PLN4_9CRUS</name>
<reference evidence="3" key="1">
    <citation type="submission" date="2022-05" db="EMBL/GenBank/DDBJ databases">
        <title>A multi-omics perspective on studying reproductive biology in Daphnia sinensis.</title>
        <authorList>
            <person name="Jia J."/>
        </authorList>
    </citation>
    <scope>NUCLEOTIDE SEQUENCE</scope>
    <source>
        <strain evidence="3">WSL</strain>
    </source>
</reference>
<feature type="region of interest" description="Disordered" evidence="2">
    <location>
        <begin position="491"/>
        <end position="512"/>
    </location>
</feature>
<dbReference type="PANTHER" id="PTHR24110:SF3">
    <property type="entry name" value="CENTROSOMAL PROTEIN OF 78 KDA"/>
    <property type="match status" value="1"/>
</dbReference>
<feature type="compositionally biased region" description="Basic and acidic residues" evidence="2">
    <location>
        <begin position="336"/>
        <end position="345"/>
    </location>
</feature>
<evidence type="ECO:0000256" key="1">
    <source>
        <dbReference type="SAM" id="Coils"/>
    </source>
</evidence>
<dbReference type="SUPFAM" id="SSF52047">
    <property type="entry name" value="RNI-like"/>
    <property type="match status" value="1"/>
</dbReference>
<comment type="caution">
    <text evidence="3">The sequence shown here is derived from an EMBL/GenBank/DDBJ whole genome shotgun (WGS) entry which is preliminary data.</text>
</comment>